<dbReference type="EMBL" id="CM026430">
    <property type="protein sequence ID" value="KAG0562529.1"/>
    <property type="molecule type" value="Genomic_DNA"/>
</dbReference>
<dbReference type="Pfam" id="PF00560">
    <property type="entry name" value="LRR_1"/>
    <property type="match status" value="1"/>
</dbReference>
<proteinExistence type="predicted"/>
<dbReference type="InterPro" id="IPR032675">
    <property type="entry name" value="LRR_dom_sf"/>
</dbReference>
<accession>A0A8T0GW36</accession>
<gene>
    <name evidence="1" type="ORF">KC19_9G153600</name>
</gene>
<dbReference type="SUPFAM" id="SSF52058">
    <property type="entry name" value="L domain-like"/>
    <property type="match status" value="1"/>
</dbReference>
<comment type="caution">
    <text evidence="1">The sequence shown here is derived from an EMBL/GenBank/DDBJ whole genome shotgun (WGS) entry which is preliminary data.</text>
</comment>
<dbReference type="AlphaFoldDB" id="A0A8T0GW36"/>
<reference evidence="1" key="1">
    <citation type="submission" date="2020-06" db="EMBL/GenBank/DDBJ databases">
        <title>WGS assembly of Ceratodon purpureus strain R40.</title>
        <authorList>
            <person name="Carey S.B."/>
            <person name="Jenkins J."/>
            <person name="Shu S."/>
            <person name="Lovell J.T."/>
            <person name="Sreedasyam A."/>
            <person name="Maumus F."/>
            <person name="Tiley G.P."/>
            <person name="Fernandez-Pozo N."/>
            <person name="Barry K."/>
            <person name="Chen C."/>
            <person name="Wang M."/>
            <person name="Lipzen A."/>
            <person name="Daum C."/>
            <person name="Saski C.A."/>
            <person name="Payton A.C."/>
            <person name="Mcbreen J.C."/>
            <person name="Conrad R.E."/>
            <person name="Kollar L.M."/>
            <person name="Olsson S."/>
            <person name="Huttunen S."/>
            <person name="Landis J.B."/>
            <person name="Wickett N.J."/>
            <person name="Johnson M.G."/>
            <person name="Rensing S.A."/>
            <person name="Grimwood J."/>
            <person name="Schmutz J."/>
            <person name="Mcdaniel S.F."/>
        </authorList>
    </citation>
    <scope>NUCLEOTIDE SEQUENCE</scope>
    <source>
        <strain evidence="1">R40</strain>
    </source>
</reference>
<dbReference type="InterPro" id="IPR001611">
    <property type="entry name" value="Leu-rich_rpt"/>
</dbReference>
<name>A0A8T0GW36_CERPU</name>
<protein>
    <submittedName>
        <fullName evidence="1">Uncharacterized protein</fullName>
    </submittedName>
</protein>
<dbReference type="Proteomes" id="UP000822688">
    <property type="component" value="Chromosome 9"/>
</dbReference>
<dbReference type="PANTHER" id="PTHR47186:SF61">
    <property type="entry name" value="LEUCINE-RICH REPEAT-CONTAINING PROTEIN 57-RELATED"/>
    <property type="match status" value="1"/>
</dbReference>
<keyword evidence="2" id="KW-1185">Reference proteome</keyword>
<organism evidence="1 2">
    <name type="scientific">Ceratodon purpureus</name>
    <name type="common">Fire moss</name>
    <name type="synonym">Dicranum purpureum</name>
    <dbReference type="NCBI Taxonomy" id="3225"/>
    <lineage>
        <taxon>Eukaryota</taxon>
        <taxon>Viridiplantae</taxon>
        <taxon>Streptophyta</taxon>
        <taxon>Embryophyta</taxon>
        <taxon>Bryophyta</taxon>
        <taxon>Bryophytina</taxon>
        <taxon>Bryopsida</taxon>
        <taxon>Dicranidae</taxon>
        <taxon>Pseudoditrichales</taxon>
        <taxon>Ditrichaceae</taxon>
        <taxon>Ceratodon</taxon>
    </lineage>
</organism>
<dbReference type="Gene3D" id="3.80.10.10">
    <property type="entry name" value="Ribonuclease Inhibitor"/>
    <property type="match status" value="1"/>
</dbReference>
<evidence type="ECO:0000313" key="2">
    <source>
        <dbReference type="Proteomes" id="UP000822688"/>
    </source>
</evidence>
<dbReference type="PANTHER" id="PTHR47186">
    <property type="entry name" value="LEUCINE-RICH REPEAT-CONTAINING PROTEIN 57"/>
    <property type="match status" value="1"/>
</dbReference>
<evidence type="ECO:0000313" key="1">
    <source>
        <dbReference type="EMBL" id="KAG0562529.1"/>
    </source>
</evidence>
<sequence length="406" mass="45135">MDIYLQEVNDTGMINLKHRVVSGSAGRLCQWIGLEKLSDLLVLQCACPLEAFVVAPEFLHDLLALTALKALRLENLCWSKVGIFPPDLSVCTDLQGLTLSSYNGSKTRKPTSAVLDFGKYLPESVLKIDLSACPKLLGGSAITSMSSLTNLQNLNLRACWEIEDLTGLCELLSLQLLNVGLTGISELPHDLRKLKHLRVLDVSYCKKLRSIVGIAHATSLQHVNASYCEILTELPSDFSCLQKLQKIDLRNNILICTLPKDYERLAGRSRNGKILELRGCWGLIMPLVKKLRCTKMSHVNCVIPCNTGPMQSWIHATKNVKYGAAYALLKEIISDYEFGGVHWTYRLDDGDEIDFLIQALCEHDNRGAKRTNRLANVVAEVTSDTNARAQWWVAVATAPCTVHLEF</sequence>